<keyword evidence="2" id="KW-0378">Hydrolase</keyword>
<evidence type="ECO:0000256" key="3">
    <source>
        <dbReference type="ARBA" id="ARBA00023098"/>
    </source>
</evidence>
<organism evidence="4 5">
    <name type="scientific">Oceaniferula flava</name>
    <dbReference type="NCBI Taxonomy" id="2800421"/>
    <lineage>
        <taxon>Bacteria</taxon>
        <taxon>Pseudomonadati</taxon>
        <taxon>Verrucomicrobiota</taxon>
        <taxon>Verrucomicrobiia</taxon>
        <taxon>Verrucomicrobiales</taxon>
        <taxon>Verrucomicrobiaceae</taxon>
        <taxon>Oceaniferula</taxon>
    </lineage>
</organism>
<keyword evidence="5" id="KW-1185">Reference proteome</keyword>
<name>A0AAE2SDN0_9BACT</name>
<evidence type="ECO:0000256" key="2">
    <source>
        <dbReference type="ARBA" id="ARBA00022801"/>
    </source>
</evidence>
<keyword evidence="3" id="KW-0443">Lipid metabolism</keyword>
<dbReference type="Pfam" id="PF04336">
    <property type="entry name" value="ACP_PD"/>
    <property type="match status" value="1"/>
</dbReference>
<comment type="caution">
    <text evidence="4">The sequence shown here is derived from an EMBL/GenBank/DDBJ whole genome shotgun (WGS) entry which is preliminary data.</text>
</comment>
<accession>A0AAE2SDN0</accession>
<dbReference type="PIRSF" id="PIRSF011489">
    <property type="entry name" value="DUF479"/>
    <property type="match status" value="1"/>
</dbReference>
<dbReference type="GO" id="GO:0008770">
    <property type="term" value="F:[acyl-carrier-protein] phosphodiesterase activity"/>
    <property type="evidence" value="ECO:0007669"/>
    <property type="project" value="InterPro"/>
</dbReference>
<proteinExistence type="predicted"/>
<dbReference type="RefSeq" id="WP_309490595.1">
    <property type="nucleotide sequence ID" value="NZ_JAENIG010000009.1"/>
</dbReference>
<gene>
    <name evidence="4" type="ORF">JIN83_13505</name>
</gene>
<protein>
    <submittedName>
        <fullName evidence="4">DUF479 domain-containing protein</fullName>
    </submittedName>
</protein>
<dbReference type="InterPro" id="IPR007431">
    <property type="entry name" value="ACP_PD"/>
</dbReference>
<sequence>MNYLAHLLLADDTDASRIGNLLGDFTKGSLDELAKVFPPEVMTGIAMHRAVDRFTDSHPVFKECRGLLAPERRRFAGVVVDIFFDHFLCQCWTDYCDTPLESFCQQVYAAFERHPEWRAGRLHDAWPLMKQENWLMTYATVDGIELTLERVSRRSPRVGGIAAGIEDFTRHYGKFERHFHAYMPELVDFVSEWKRSR</sequence>
<dbReference type="AlphaFoldDB" id="A0AAE2SDN0"/>
<evidence type="ECO:0000313" key="5">
    <source>
        <dbReference type="Proteomes" id="UP000634206"/>
    </source>
</evidence>
<keyword evidence="1" id="KW-0444">Lipid biosynthesis</keyword>
<reference evidence="4" key="1">
    <citation type="submission" date="2021-01" db="EMBL/GenBank/DDBJ databases">
        <title>Modified the classification status of verrucomicrobia.</title>
        <authorList>
            <person name="Feng X."/>
        </authorList>
    </citation>
    <scope>NUCLEOTIDE SEQUENCE</scope>
    <source>
        <strain evidence="4">5K15</strain>
    </source>
</reference>
<dbReference type="GO" id="GO:0006633">
    <property type="term" value="P:fatty acid biosynthetic process"/>
    <property type="evidence" value="ECO:0007669"/>
    <property type="project" value="InterPro"/>
</dbReference>
<evidence type="ECO:0000256" key="1">
    <source>
        <dbReference type="ARBA" id="ARBA00022516"/>
    </source>
</evidence>
<dbReference type="Proteomes" id="UP000634206">
    <property type="component" value="Unassembled WGS sequence"/>
</dbReference>
<dbReference type="PANTHER" id="PTHR38764:SF1">
    <property type="entry name" value="ACYL CARRIER PROTEIN PHOSPHODIESTERASE"/>
    <property type="match status" value="1"/>
</dbReference>
<dbReference type="EMBL" id="JAENIG010000009">
    <property type="protein sequence ID" value="MBK1855983.1"/>
    <property type="molecule type" value="Genomic_DNA"/>
</dbReference>
<evidence type="ECO:0000313" key="4">
    <source>
        <dbReference type="EMBL" id="MBK1855983.1"/>
    </source>
</evidence>
<dbReference type="PANTHER" id="PTHR38764">
    <property type="entry name" value="ACYL CARRIER PROTEIN PHOSPHODIESTERASE"/>
    <property type="match status" value="1"/>
</dbReference>